<dbReference type="RefSeq" id="WP_379031672.1">
    <property type="nucleotide sequence ID" value="NZ_JBHTLN010000001.1"/>
</dbReference>
<protein>
    <submittedName>
        <fullName evidence="2">Uncharacterized protein</fullName>
    </submittedName>
</protein>
<keyword evidence="3" id="KW-1185">Reference proteome</keyword>
<organism evidence="2 3">
    <name type="scientific">Methylophilus flavus</name>
    <dbReference type="NCBI Taxonomy" id="640084"/>
    <lineage>
        <taxon>Bacteria</taxon>
        <taxon>Pseudomonadati</taxon>
        <taxon>Pseudomonadota</taxon>
        <taxon>Betaproteobacteria</taxon>
        <taxon>Nitrosomonadales</taxon>
        <taxon>Methylophilaceae</taxon>
        <taxon>Methylophilus</taxon>
    </lineage>
</organism>
<dbReference type="Proteomes" id="UP001597206">
    <property type="component" value="Unassembled WGS sequence"/>
</dbReference>
<name>A0ABW3PDM7_9PROT</name>
<accession>A0ABW3PDM7</accession>
<keyword evidence="1" id="KW-0732">Signal</keyword>
<evidence type="ECO:0000313" key="2">
    <source>
        <dbReference type="EMBL" id="MFD1121981.1"/>
    </source>
</evidence>
<reference evidence="3" key="1">
    <citation type="journal article" date="2019" name="Int. J. Syst. Evol. Microbiol.">
        <title>The Global Catalogue of Microorganisms (GCM) 10K type strain sequencing project: providing services to taxonomists for standard genome sequencing and annotation.</title>
        <authorList>
            <consortium name="The Broad Institute Genomics Platform"/>
            <consortium name="The Broad Institute Genome Sequencing Center for Infectious Disease"/>
            <person name="Wu L."/>
            <person name="Ma J."/>
        </authorList>
    </citation>
    <scope>NUCLEOTIDE SEQUENCE [LARGE SCALE GENOMIC DNA]</scope>
    <source>
        <strain evidence="3">CCUG 58411</strain>
    </source>
</reference>
<feature type="chain" id="PRO_5047383464" evidence="1">
    <location>
        <begin position="24"/>
        <end position="300"/>
    </location>
</feature>
<evidence type="ECO:0000313" key="3">
    <source>
        <dbReference type="Proteomes" id="UP001597206"/>
    </source>
</evidence>
<gene>
    <name evidence="2" type="ORF">ACFQ2T_05660</name>
</gene>
<sequence length="300" mass="32889">MKRILLLVSMVINMLIFNSSAMAEPANKPTTLSLPFKSNSQWMLELPNDGPVVYHGVYSLDEAGTGKGGMLYPAPSAAGLVAAIVTHALIINSVKNEQKNQLQLNADQVLSSYQEALNHFKYGELIERTIDRLSLTPAAEHLKALAYSERRMIIESAPTFMLTQDQKTIIINDNVVIRIPGQTPEVAHKSMIRVISAAENSADSSSFWTGNQGENIKGISSQLHAQSIDIALQTFAAGKSAESKPFQTVRYKEGLSDKVERAQVIHKDCDRMLIKNLRGVFISAPVVKSPENACEPVTEI</sequence>
<comment type="caution">
    <text evidence="2">The sequence shown here is derived from an EMBL/GenBank/DDBJ whole genome shotgun (WGS) entry which is preliminary data.</text>
</comment>
<proteinExistence type="predicted"/>
<feature type="signal peptide" evidence="1">
    <location>
        <begin position="1"/>
        <end position="23"/>
    </location>
</feature>
<evidence type="ECO:0000256" key="1">
    <source>
        <dbReference type="SAM" id="SignalP"/>
    </source>
</evidence>
<dbReference type="EMBL" id="JBHTLN010000001">
    <property type="protein sequence ID" value="MFD1121981.1"/>
    <property type="molecule type" value="Genomic_DNA"/>
</dbReference>